<keyword evidence="1" id="KW-0547">Nucleotide-binding</keyword>
<reference evidence="3 4" key="1">
    <citation type="journal article" date="2008" name="Nature">
        <title>The Trichoplax genome and the nature of placozoans.</title>
        <authorList>
            <person name="Srivastava M."/>
            <person name="Begovic E."/>
            <person name="Chapman J."/>
            <person name="Putnam N.H."/>
            <person name="Hellsten U."/>
            <person name="Kawashima T."/>
            <person name="Kuo A."/>
            <person name="Mitros T."/>
            <person name="Salamov A."/>
            <person name="Carpenter M.L."/>
            <person name="Signorovitch A.Y."/>
            <person name="Moreno M.A."/>
            <person name="Kamm K."/>
            <person name="Grimwood J."/>
            <person name="Schmutz J."/>
            <person name="Shapiro H."/>
            <person name="Grigoriev I.V."/>
            <person name="Buss L.W."/>
            <person name="Schierwater B."/>
            <person name="Dellaporta S.L."/>
            <person name="Rokhsar D.S."/>
        </authorList>
    </citation>
    <scope>NUCLEOTIDE SEQUENCE [LARGE SCALE GENOMIC DNA]</scope>
    <source>
        <strain evidence="3 4">Grell-BS-1999</strain>
    </source>
</reference>
<dbReference type="OrthoDB" id="2187at2759"/>
<dbReference type="InterPro" id="IPR050168">
    <property type="entry name" value="AAA_ATPase_domain"/>
</dbReference>
<dbReference type="CTD" id="6757512"/>
<dbReference type="GeneID" id="6757512"/>
<proteinExistence type="inferred from homology"/>
<dbReference type="SUPFAM" id="SSF52540">
    <property type="entry name" value="P-loop containing nucleoside triphosphate hydrolases"/>
    <property type="match status" value="1"/>
</dbReference>
<dbReference type="Proteomes" id="UP000009022">
    <property type="component" value="Unassembled WGS sequence"/>
</dbReference>
<dbReference type="InterPro" id="IPR003959">
    <property type="entry name" value="ATPase_AAA_core"/>
</dbReference>
<dbReference type="RefSeq" id="XP_002116199.1">
    <property type="nucleotide sequence ID" value="XM_002116163.1"/>
</dbReference>
<dbReference type="PANTHER" id="PTHR23077">
    <property type="entry name" value="AAA-FAMILY ATPASE"/>
    <property type="match status" value="1"/>
</dbReference>
<dbReference type="PANTHER" id="PTHR23077:SF12">
    <property type="entry name" value="PEROXISOMAL ATPASE PEX1"/>
    <property type="match status" value="1"/>
</dbReference>
<dbReference type="GO" id="GO:0005524">
    <property type="term" value="F:ATP binding"/>
    <property type="evidence" value="ECO:0007669"/>
    <property type="project" value="UniProtKB-KW"/>
</dbReference>
<evidence type="ECO:0000313" key="3">
    <source>
        <dbReference type="EMBL" id="EDV21232.1"/>
    </source>
</evidence>
<dbReference type="OMA" id="VASECKL"/>
<dbReference type="FunFam" id="3.40.50.300:FF:001852">
    <property type="entry name" value="Peroxisomal biogenesis factor 1"/>
    <property type="match status" value="1"/>
</dbReference>
<sequence>DIEKALEGYTPAALRGASLHSPGDLSWQDIGGLNDIKAVLVETLLWPSRYPKLFASCPLRLRSGILLYGPPGCGKTLLAGIVAKECGLNFISIKGPEILNKYIGASEQAVRDLFVRAQSAKPSILFFDEFDSIAPRRGHDSTGVTDRVVNQLLTQLDGVEGLEGVYVLAATSRPDLIDPALLRPGRFDKCLRCDLPTKQERVEILKALSQKLTLSKDVDLDEIAESSEHFSGADLKGLLYNAQITSIHESQQYYTKVSNTVQDYQPNKFTNKEILLIHGFNETPRSPNDTEIKEINAAV</sequence>
<feature type="non-terminal residue" evidence="3">
    <location>
        <position position="1"/>
    </location>
</feature>
<dbReference type="InterPro" id="IPR003593">
    <property type="entry name" value="AAA+_ATPase"/>
</dbReference>
<dbReference type="PhylomeDB" id="B3S7P9"/>
<evidence type="ECO:0000313" key="4">
    <source>
        <dbReference type="Proteomes" id="UP000009022"/>
    </source>
</evidence>
<dbReference type="FunFam" id="1.10.8.60:FF:000060">
    <property type="entry name" value="peroxisome biogenesis factor 1"/>
    <property type="match status" value="1"/>
</dbReference>
<dbReference type="EMBL" id="DS985254">
    <property type="protein sequence ID" value="EDV21232.1"/>
    <property type="molecule type" value="Genomic_DNA"/>
</dbReference>
<dbReference type="InParanoid" id="B3S7P9"/>
<dbReference type="Gene3D" id="3.40.50.300">
    <property type="entry name" value="P-loop containing nucleotide triphosphate hydrolases"/>
    <property type="match status" value="1"/>
</dbReference>
<gene>
    <name evidence="3" type="ORF">TRIADDRAFT_30509</name>
</gene>
<dbReference type="InterPro" id="IPR027417">
    <property type="entry name" value="P-loop_NTPase"/>
</dbReference>
<accession>B3S7P9</accession>
<evidence type="ECO:0000259" key="2">
    <source>
        <dbReference type="SMART" id="SM00382"/>
    </source>
</evidence>
<dbReference type="Pfam" id="PF00004">
    <property type="entry name" value="AAA"/>
    <property type="match status" value="1"/>
</dbReference>
<evidence type="ECO:0000256" key="1">
    <source>
        <dbReference type="RuleBase" id="RU003651"/>
    </source>
</evidence>
<dbReference type="HOGENOM" id="CLU_000688_21_3_1"/>
<feature type="domain" description="AAA+ ATPase" evidence="2">
    <location>
        <begin position="61"/>
        <end position="197"/>
    </location>
</feature>
<dbReference type="STRING" id="10228.B3S7P9"/>
<dbReference type="AlphaFoldDB" id="B3S7P9"/>
<keyword evidence="4" id="KW-1185">Reference proteome</keyword>
<comment type="similarity">
    <text evidence="1">Belongs to the AAA ATPase family.</text>
</comment>
<dbReference type="eggNOG" id="KOG0735">
    <property type="taxonomic scope" value="Eukaryota"/>
</dbReference>
<name>B3S7P9_TRIAD</name>
<dbReference type="InterPro" id="IPR041569">
    <property type="entry name" value="AAA_lid_3"/>
</dbReference>
<dbReference type="KEGG" id="tad:TRIADDRAFT_30509"/>
<keyword evidence="1" id="KW-0067">ATP-binding</keyword>
<dbReference type="GO" id="GO:0016887">
    <property type="term" value="F:ATP hydrolysis activity"/>
    <property type="evidence" value="ECO:0007669"/>
    <property type="project" value="InterPro"/>
</dbReference>
<dbReference type="SMART" id="SM00382">
    <property type="entry name" value="AAA"/>
    <property type="match status" value="1"/>
</dbReference>
<protein>
    <recommendedName>
        <fullName evidence="2">AAA+ ATPase domain-containing protein</fullName>
    </recommendedName>
</protein>
<dbReference type="Pfam" id="PF17862">
    <property type="entry name" value="AAA_lid_3"/>
    <property type="match status" value="1"/>
</dbReference>
<dbReference type="PROSITE" id="PS00674">
    <property type="entry name" value="AAA"/>
    <property type="match status" value="1"/>
</dbReference>
<dbReference type="CDD" id="cd19526">
    <property type="entry name" value="RecA-like_PEX1_r2"/>
    <property type="match status" value="1"/>
</dbReference>
<dbReference type="Gene3D" id="1.10.8.60">
    <property type="match status" value="1"/>
</dbReference>
<dbReference type="InterPro" id="IPR003960">
    <property type="entry name" value="ATPase_AAA_CS"/>
</dbReference>
<organism evidence="3 4">
    <name type="scientific">Trichoplax adhaerens</name>
    <name type="common">Trichoplax reptans</name>
    <dbReference type="NCBI Taxonomy" id="10228"/>
    <lineage>
        <taxon>Eukaryota</taxon>
        <taxon>Metazoa</taxon>
        <taxon>Placozoa</taxon>
        <taxon>Uniplacotomia</taxon>
        <taxon>Trichoplacea</taxon>
        <taxon>Trichoplacidae</taxon>
        <taxon>Trichoplax</taxon>
    </lineage>
</organism>